<accession>A0A8J7KK90</accession>
<organism evidence="1 2">
    <name type="scientific">Longispora fulva</name>
    <dbReference type="NCBI Taxonomy" id="619741"/>
    <lineage>
        <taxon>Bacteria</taxon>
        <taxon>Bacillati</taxon>
        <taxon>Actinomycetota</taxon>
        <taxon>Actinomycetes</taxon>
        <taxon>Micromonosporales</taxon>
        <taxon>Micromonosporaceae</taxon>
        <taxon>Longispora</taxon>
    </lineage>
</organism>
<dbReference type="InterPro" id="IPR023393">
    <property type="entry name" value="START-like_dom_sf"/>
</dbReference>
<dbReference type="Pfam" id="PF10604">
    <property type="entry name" value="Polyketide_cyc2"/>
    <property type="match status" value="1"/>
</dbReference>
<proteinExistence type="predicted"/>
<evidence type="ECO:0000313" key="1">
    <source>
        <dbReference type="EMBL" id="MBG6136401.1"/>
    </source>
</evidence>
<dbReference type="SUPFAM" id="SSF55961">
    <property type="entry name" value="Bet v1-like"/>
    <property type="match status" value="1"/>
</dbReference>
<dbReference type="Gene3D" id="3.30.530.20">
    <property type="match status" value="1"/>
</dbReference>
<sequence length="143" mass="16011">MVRSAESVIVARPADEVFRYIADLRNEPNWHVDIDSVPSDTDPVPVVGKAYPLKFKPFMGKTDGTFTALEVEPGARVVYRADFAGLQPQITYTVEPVGESARFTRAVEMRPTGVRVLMTPMMAVMVPRRNKVFVQNLKQVLES</sequence>
<keyword evidence="2" id="KW-1185">Reference proteome</keyword>
<protein>
    <submittedName>
        <fullName evidence="1">Uncharacterized protein YndB with AHSA1/START domain</fullName>
    </submittedName>
</protein>
<name>A0A8J7KK90_9ACTN</name>
<comment type="caution">
    <text evidence="1">The sequence shown here is derived from an EMBL/GenBank/DDBJ whole genome shotgun (WGS) entry which is preliminary data.</text>
</comment>
<gene>
    <name evidence="1" type="ORF">IW245_002595</name>
</gene>
<dbReference type="EMBL" id="JADOUF010000001">
    <property type="protein sequence ID" value="MBG6136401.1"/>
    <property type="molecule type" value="Genomic_DNA"/>
</dbReference>
<reference evidence="1" key="1">
    <citation type="submission" date="2020-11" db="EMBL/GenBank/DDBJ databases">
        <title>Sequencing the genomes of 1000 actinobacteria strains.</title>
        <authorList>
            <person name="Klenk H.-P."/>
        </authorList>
    </citation>
    <scope>NUCLEOTIDE SEQUENCE</scope>
    <source>
        <strain evidence="1">DSM 45356</strain>
    </source>
</reference>
<dbReference type="Proteomes" id="UP000622552">
    <property type="component" value="Unassembled WGS sequence"/>
</dbReference>
<evidence type="ECO:0000313" key="2">
    <source>
        <dbReference type="Proteomes" id="UP000622552"/>
    </source>
</evidence>
<dbReference type="RefSeq" id="WP_197003382.1">
    <property type="nucleotide sequence ID" value="NZ_BONS01000015.1"/>
</dbReference>
<dbReference type="AlphaFoldDB" id="A0A8J7KK90"/>
<dbReference type="InterPro" id="IPR019587">
    <property type="entry name" value="Polyketide_cyclase/dehydratase"/>
</dbReference>